<organism evidence="1 2">
    <name type="scientific">Phaseolus angularis</name>
    <name type="common">Azuki bean</name>
    <name type="synonym">Vigna angularis</name>
    <dbReference type="NCBI Taxonomy" id="3914"/>
    <lineage>
        <taxon>Eukaryota</taxon>
        <taxon>Viridiplantae</taxon>
        <taxon>Streptophyta</taxon>
        <taxon>Embryophyta</taxon>
        <taxon>Tracheophyta</taxon>
        <taxon>Spermatophyta</taxon>
        <taxon>Magnoliopsida</taxon>
        <taxon>eudicotyledons</taxon>
        <taxon>Gunneridae</taxon>
        <taxon>Pentapetalae</taxon>
        <taxon>rosids</taxon>
        <taxon>fabids</taxon>
        <taxon>Fabales</taxon>
        <taxon>Fabaceae</taxon>
        <taxon>Papilionoideae</taxon>
        <taxon>50 kb inversion clade</taxon>
        <taxon>NPAAA clade</taxon>
        <taxon>indigoferoid/millettioid clade</taxon>
        <taxon>Phaseoleae</taxon>
        <taxon>Vigna</taxon>
    </lineage>
</organism>
<name>A0A0L9U4P8_PHAAN</name>
<proteinExistence type="predicted"/>
<dbReference type="PANTHER" id="PTHR33018">
    <property type="entry name" value="OS10G0338966 PROTEIN-RELATED"/>
    <property type="match status" value="1"/>
</dbReference>
<accession>A0A0L9U4P8</accession>
<evidence type="ECO:0000313" key="1">
    <source>
        <dbReference type="EMBL" id="KOM37374.1"/>
    </source>
</evidence>
<dbReference type="Proteomes" id="UP000053144">
    <property type="component" value="Chromosome 3"/>
</dbReference>
<dbReference type="Gramene" id="KOM37374">
    <property type="protein sequence ID" value="KOM37374"/>
    <property type="gene ID" value="LR48_Vigan03g075600"/>
</dbReference>
<dbReference type="AlphaFoldDB" id="A0A0L9U4P8"/>
<gene>
    <name evidence="1" type="ORF">LR48_Vigan03g075600</name>
</gene>
<reference evidence="2" key="1">
    <citation type="journal article" date="2015" name="Proc. Natl. Acad. Sci. U.S.A.">
        <title>Genome sequencing of adzuki bean (Vigna angularis) provides insight into high starch and low fat accumulation and domestication.</title>
        <authorList>
            <person name="Yang K."/>
            <person name="Tian Z."/>
            <person name="Chen C."/>
            <person name="Luo L."/>
            <person name="Zhao B."/>
            <person name="Wang Z."/>
            <person name="Yu L."/>
            <person name="Li Y."/>
            <person name="Sun Y."/>
            <person name="Li W."/>
            <person name="Chen Y."/>
            <person name="Li Y."/>
            <person name="Zhang Y."/>
            <person name="Ai D."/>
            <person name="Zhao J."/>
            <person name="Shang C."/>
            <person name="Ma Y."/>
            <person name="Wu B."/>
            <person name="Wang M."/>
            <person name="Gao L."/>
            <person name="Sun D."/>
            <person name="Zhang P."/>
            <person name="Guo F."/>
            <person name="Wang W."/>
            <person name="Li Y."/>
            <person name="Wang J."/>
            <person name="Varshney R.K."/>
            <person name="Wang J."/>
            <person name="Ling H.Q."/>
            <person name="Wan P."/>
        </authorList>
    </citation>
    <scope>NUCLEOTIDE SEQUENCE</scope>
    <source>
        <strain evidence="2">cv. Jingnong 6</strain>
    </source>
</reference>
<protein>
    <submittedName>
        <fullName evidence="1">Uncharacterized protein</fullName>
    </submittedName>
</protein>
<sequence length="244" mass="27560">MVRRNSGERTPVDVNVITSVASDPNADVFRSYLGVLACDRINILTPSFDHVSVVERNIIWNDLLDSLVEHSSQGKFTLKGRQDILTTAIGRPEHPGQEHVMPPTAPAVPGDDMDEASPCLLYILDGTETMLVDRGTVFQAAIVVHGMELSEDEMRFSLWHRHSSLLSLGLNTWLVLFLTPRYGLDRSNFYLQEETAPQIWRWQRIEVKDEDDSAYKVSDGMSSNVWKCVVKRFKLRWPSSGEGS</sequence>
<evidence type="ECO:0000313" key="2">
    <source>
        <dbReference type="Proteomes" id="UP000053144"/>
    </source>
</evidence>
<dbReference type="EMBL" id="CM003373">
    <property type="protein sequence ID" value="KOM37374.1"/>
    <property type="molecule type" value="Genomic_DNA"/>
</dbReference>
<dbReference type="PANTHER" id="PTHR33018:SF34">
    <property type="entry name" value="OS02G0472350 PROTEIN"/>
    <property type="match status" value="1"/>
</dbReference>